<sequence length="136" mass="14749">MRFLIFATAMLALVAATAAEAQTLTGEAARKSPQADAFLAYEHALIEGGLEAAIPYMTPAKLADLKGMAEMFGEDGFNQFLDRMRGGAQGEARRRQIMSVAIDGGHAVLEARDDPNTVTEQHLDRTKEGWKVSVRP</sequence>
<protein>
    <recommendedName>
        <fullName evidence="4">DUF4878 domain-containing protein</fullName>
    </recommendedName>
</protein>
<evidence type="ECO:0000256" key="1">
    <source>
        <dbReference type="SAM" id="SignalP"/>
    </source>
</evidence>
<proteinExistence type="predicted"/>
<evidence type="ECO:0000313" key="2">
    <source>
        <dbReference type="EMBL" id="MBB6469446.1"/>
    </source>
</evidence>
<dbReference type="RefSeq" id="WP_184772832.1">
    <property type="nucleotide sequence ID" value="NZ_JACHGI010000016.1"/>
</dbReference>
<accession>A0A8E2BE73</accession>
<feature type="chain" id="PRO_5034393693" description="DUF4878 domain-containing protein" evidence="1">
    <location>
        <begin position="22"/>
        <end position="136"/>
    </location>
</feature>
<keyword evidence="1" id="KW-0732">Signal</keyword>
<dbReference type="AlphaFoldDB" id="A0A8E2BE73"/>
<evidence type="ECO:0000313" key="3">
    <source>
        <dbReference type="Proteomes" id="UP000532373"/>
    </source>
</evidence>
<gene>
    <name evidence="2" type="ORF">HNQ96_005336</name>
</gene>
<comment type="caution">
    <text evidence="2">The sequence shown here is derived from an EMBL/GenBank/DDBJ whole genome shotgun (WGS) entry which is preliminary data.</text>
</comment>
<feature type="signal peptide" evidence="1">
    <location>
        <begin position="1"/>
        <end position="21"/>
    </location>
</feature>
<evidence type="ECO:0008006" key="4">
    <source>
        <dbReference type="Google" id="ProtNLM"/>
    </source>
</evidence>
<organism evidence="2 3">
    <name type="scientific">Aminobacter carboxidus</name>
    <dbReference type="NCBI Taxonomy" id="376165"/>
    <lineage>
        <taxon>Bacteria</taxon>
        <taxon>Pseudomonadati</taxon>
        <taxon>Pseudomonadota</taxon>
        <taxon>Alphaproteobacteria</taxon>
        <taxon>Hyphomicrobiales</taxon>
        <taxon>Phyllobacteriaceae</taxon>
        <taxon>Aminobacter</taxon>
    </lineage>
</organism>
<dbReference type="Proteomes" id="UP000532373">
    <property type="component" value="Unassembled WGS sequence"/>
</dbReference>
<name>A0A8E2BE73_9HYPH</name>
<reference evidence="2 3" key="1">
    <citation type="submission" date="2020-08" db="EMBL/GenBank/DDBJ databases">
        <title>Genomic Encyclopedia of Type Strains, Phase IV (KMG-IV): sequencing the most valuable type-strain genomes for metagenomic binning, comparative biology and taxonomic classification.</title>
        <authorList>
            <person name="Goeker M."/>
        </authorList>
    </citation>
    <scope>NUCLEOTIDE SEQUENCE [LARGE SCALE GENOMIC DNA]</scope>
    <source>
        <strain evidence="2 3">DSM 17454</strain>
    </source>
</reference>
<dbReference type="EMBL" id="JACHGI010000016">
    <property type="protein sequence ID" value="MBB6469446.1"/>
    <property type="molecule type" value="Genomic_DNA"/>
</dbReference>